<dbReference type="Pfam" id="PF01548">
    <property type="entry name" value="DEDD_Tnp_IS110"/>
    <property type="match status" value="1"/>
</dbReference>
<protein>
    <submittedName>
        <fullName evidence="2">ISGsu4, transposase</fullName>
    </submittedName>
</protein>
<name>A0A3B1BJX3_9ZZZZ</name>
<feature type="domain" description="Transposase IS110-like N-terminal" evidence="1">
    <location>
        <begin position="9"/>
        <end position="118"/>
    </location>
</feature>
<evidence type="ECO:0000313" key="2">
    <source>
        <dbReference type="EMBL" id="VAX12443.1"/>
    </source>
</evidence>
<sequence>MMRINGSWKKRLPNNLSLTLSLLAPYQNDLCGIAVESTFNWYWLVDGLEDAGYSLQLVNTAAVKQYDGLKYSDDHHDAFHLAHLMRLGILPTGYIYPREQRAVRDMLRRRAFLVRASSSAFKARSGVPPVFG</sequence>
<accession>A0A3B1BJX3</accession>
<dbReference type="InterPro" id="IPR002525">
    <property type="entry name" value="Transp_IS110-like_N"/>
</dbReference>
<dbReference type="GO" id="GO:0004803">
    <property type="term" value="F:transposase activity"/>
    <property type="evidence" value="ECO:0007669"/>
    <property type="project" value="InterPro"/>
</dbReference>
<proteinExistence type="predicted"/>
<dbReference type="GO" id="GO:0003677">
    <property type="term" value="F:DNA binding"/>
    <property type="evidence" value="ECO:0007669"/>
    <property type="project" value="InterPro"/>
</dbReference>
<reference evidence="2" key="1">
    <citation type="submission" date="2018-06" db="EMBL/GenBank/DDBJ databases">
        <authorList>
            <person name="Zhirakovskaya E."/>
        </authorList>
    </citation>
    <scope>NUCLEOTIDE SEQUENCE</scope>
</reference>
<gene>
    <name evidence="2" type="ORF">MNBD_GAMMA24-148</name>
</gene>
<dbReference type="GO" id="GO:0006313">
    <property type="term" value="P:DNA transposition"/>
    <property type="evidence" value="ECO:0007669"/>
    <property type="project" value="InterPro"/>
</dbReference>
<dbReference type="EMBL" id="UOFZ01000040">
    <property type="protein sequence ID" value="VAX12443.1"/>
    <property type="molecule type" value="Genomic_DNA"/>
</dbReference>
<dbReference type="AlphaFoldDB" id="A0A3B1BJX3"/>
<evidence type="ECO:0000259" key="1">
    <source>
        <dbReference type="Pfam" id="PF01548"/>
    </source>
</evidence>
<organism evidence="2">
    <name type="scientific">hydrothermal vent metagenome</name>
    <dbReference type="NCBI Taxonomy" id="652676"/>
    <lineage>
        <taxon>unclassified sequences</taxon>
        <taxon>metagenomes</taxon>
        <taxon>ecological metagenomes</taxon>
    </lineage>
</organism>